<gene>
    <name evidence="1" type="ORF">ARMGADRAFT_1035642</name>
</gene>
<sequence length="169" mass="19390">MTYHLSVVLWEFCMPLQDLHLSSDGRLQNNVPLKFKETVEKHWNHSHVPLDYLPDHKPIWMVTDTCSGSDWQKGNIAAFYSTKLNLAQQNYAVHELEMLAGIKMMMAPSRHPPRYLSNQNIPTRGPAKQKRYLSNLETKEQKPSAVDIVITLLAEQALGDDSSEMEEDK</sequence>
<evidence type="ECO:0008006" key="3">
    <source>
        <dbReference type="Google" id="ProtNLM"/>
    </source>
</evidence>
<accession>A0A2H3DBM0</accession>
<dbReference type="STRING" id="47427.A0A2H3DBM0"/>
<reference evidence="2" key="1">
    <citation type="journal article" date="2017" name="Nat. Ecol. Evol.">
        <title>Genome expansion and lineage-specific genetic innovations in the forest pathogenic fungi Armillaria.</title>
        <authorList>
            <person name="Sipos G."/>
            <person name="Prasanna A.N."/>
            <person name="Walter M.C."/>
            <person name="O'Connor E."/>
            <person name="Balint B."/>
            <person name="Krizsan K."/>
            <person name="Kiss B."/>
            <person name="Hess J."/>
            <person name="Varga T."/>
            <person name="Slot J."/>
            <person name="Riley R."/>
            <person name="Boka B."/>
            <person name="Rigling D."/>
            <person name="Barry K."/>
            <person name="Lee J."/>
            <person name="Mihaltcheva S."/>
            <person name="LaButti K."/>
            <person name="Lipzen A."/>
            <person name="Waldron R."/>
            <person name="Moloney N.M."/>
            <person name="Sperisen C."/>
            <person name="Kredics L."/>
            <person name="Vagvoelgyi C."/>
            <person name="Patrignani A."/>
            <person name="Fitzpatrick D."/>
            <person name="Nagy I."/>
            <person name="Doyle S."/>
            <person name="Anderson J.B."/>
            <person name="Grigoriev I.V."/>
            <person name="Gueldener U."/>
            <person name="Muensterkoetter M."/>
            <person name="Nagy L.G."/>
        </authorList>
    </citation>
    <scope>NUCLEOTIDE SEQUENCE [LARGE SCALE GENOMIC DNA]</scope>
    <source>
        <strain evidence="2">Ar21-2</strain>
    </source>
</reference>
<dbReference type="Proteomes" id="UP000217790">
    <property type="component" value="Unassembled WGS sequence"/>
</dbReference>
<proteinExistence type="predicted"/>
<dbReference type="InParanoid" id="A0A2H3DBM0"/>
<name>A0A2H3DBM0_ARMGA</name>
<dbReference type="EMBL" id="KZ293684">
    <property type="protein sequence ID" value="PBK86477.1"/>
    <property type="molecule type" value="Genomic_DNA"/>
</dbReference>
<evidence type="ECO:0000313" key="1">
    <source>
        <dbReference type="EMBL" id="PBK86477.1"/>
    </source>
</evidence>
<protein>
    <recommendedName>
        <fullName evidence="3">Reverse transcriptase RNase H-like domain-containing protein</fullName>
    </recommendedName>
</protein>
<organism evidence="1 2">
    <name type="scientific">Armillaria gallica</name>
    <name type="common">Bulbous honey fungus</name>
    <name type="synonym">Armillaria bulbosa</name>
    <dbReference type="NCBI Taxonomy" id="47427"/>
    <lineage>
        <taxon>Eukaryota</taxon>
        <taxon>Fungi</taxon>
        <taxon>Dikarya</taxon>
        <taxon>Basidiomycota</taxon>
        <taxon>Agaricomycotina</taxon>
        <taxon>Agaricomycetes</taxon>
        <taxon>Agaricomycetidae</taxon>
        <taxon>Agaricales</taxon>
        <taxon>Marasmiineae</taxon>
        <taxon>Physalacriaceae</taxon>
        <taxon>Armillaria</taxon>
    </lineage>
</organism>
<dbReference type="OrthoDB" id="1750432at2759"/>
<dbReference type="AlphaFoldDB" id="A0A2H3DBM0"/>
<evidence type="ECO:0000313" key="2">
    <source>
        <dbReference type="Proteomes" id="UP000217790"/>
    </source>
</evidence>
<keyword evidence="2" id="KW-1185">Reference proteome</keyword>